<dbReference type="OrthoDB" id="384253at2"/>
<dbReference type="GO" id="GO:0016791">
    <property type="term" value="F:phosphatase activity"/>
    <property type="evidence" value="ECO:0007669"/>
    <property type="project" value="TreeGrafter"/>
</dbReference>
<sequence length="202" mass="22860">MTQHRLLAISDIHGHKQALQKLLHEAQYSSQTDQLVLLGDYVNKGPDSTGTLEYVEALVRNGAKALIGNHELKWIHECTNLDHKWVNIIGRLDCVIEHERYIFVHAGIDTRYALNNQPVIRATGYEPSDYIQTQFPGKCVVHGHVPTFREGCHLDEIVMSEETINIDTGAGHGYYLTLLDITNEKTYSINVNELDSVKVKQL</sequence>
<dbReference type="GO" id="GO:0110154">
    <property type="term" value="P:RNA decapping"/>
    <property type="evidence" value="ECO:0007669"/>
    <property type="project" value="TreeGrafter"/>
</dbReference>
<accession>K9AVH8</accession>
<dbReference type="GO" id="GO:0005737">
    <property type="term" value="C:cytoplasm"/>
    <property type="evidence" value="ECO:0007669"/>
    <property type="project" value="TreeGrafter"/>
</dbReference>
<evidence type="ECO:0000313" key="2">
    <source>
        <dbReference type="EMBL" id="EKU50131.1"/>
    </source>
</evidence>
<dbReference type="STRING" id="1229783.C273_02643"/>
<dbReference type="Gene3D" id="3.60.21.10">
    <property type="match status" value="1"/>
</dbReference>
<dbReference type="EMBL" id="AMSQ01000003">
    <property type="protein sequence ID" value="EKU50131.1"/>
    <property type="molecule type" value="Genomic_DNA"/>
</dbReference>
<dbReference type="InterPro" id="IPR004843">
    <property type="entry name" value="Calcineurin-like_PHP"/>
</dbReference>
<comment type="caution">
    <text evidence="2">The sequence shown here is derived from an EMBL/GenBank/DDBJ whole genome shotgun (WGS) entry which is preliminary data.</text>
</comment>
<dbReference type="PANTHER" id="PTHR42850">
    <property type="entry name" value="METALLOPHOSPHOESTERASE"/>
    <property type="match status" value="1"/>
</dbReference>
<reference evidence="2 3" key="1">
    <citation type="journal article" date="2013" name="Genome Announc.">
        <title>Genome Sequence of Staphylococcus massiliensis Strain S46, Isolated from the Surface of Healthy Human Skin.</title>
        <authorList>
            <person name="Srivastav R."/>
            <person name="Singh A."/>
            <person name="Jangir P.K."/>
            <person name="Kumari C."/>
            <person name="Muduli S."/>
            <person name="Sharma R."/>
        </authorList>
    </citation>
    <scope>NUCLEOTIDE SEQUENCE [LARGE SCALE GENOMIC DNA]</scope>
    <source>
        <strain evidence="2 3">S46</strain>
    </source>
</reference>
<dbReference type="InterPro" id="IPR029052">
    <property type="entry name" value="Metallo-depent_PP-like"/>
</dbReference>
<name>K9AVH8_9STAP</name>
<evidence type="ECO:0000313" key="3">
    <source>
        <dbReference type="Proteomes" id="UP000009885"/>
    </source>
</evidence>
<dbReference type="AlphaFoldDB" id="K9AVH8"/>
<dbReference type="eggNOG" id="COG0639">
    <property type="taxonomic scope" value="Bacteria"/>
</dbReference>
<evidence type="ECO:0000259" key="1">
    <source>
        <dbReference type="Pfam" id="PF00149"/>
    </source>
</evidence>
<dbReference type="PANTHER" id="PTHR42850:SF4">
    <property type="entry name" value="ZINC-DEPENDENT ENDOPOLYPHOSPHATASE"/>
    <property type="match status" value="1"/>
</dbReference>
<dbReference type="PATRIC" id="fig|1229783.3.peg.536"/>
<proteinExistence type="predicted"/>
<gene>
    <name evidence="2" type="ORF">C273_02643</name>
</gene>
<dbReference type="SUPFAM" id="SSF56300">
    <property type="entry name" value="Metallo-dependent phosphatases"/>
    <property type="match status" value="1"/>
</dbReference>
<dbReference type="InterPro" id="IPR050126">
    <property type="entry name" value="Ap4A_hydrolase"/>
</dbReference>
<dbReference type="GO" id="GO:0008803">
    <property type="term" value="F:bis(5'-nucleosyl)-tetraphosphatase (symmetrical) activity"/>
    <property type="evidence" value="ECO:0007669"/>
    <property type="project" value="TreeGrafter"/>
</dbReference>
<organism evidence="2 3">
    <name type="scientific">Staphylococcus massiliensis S46</name>
    <dbReference type="NCBI Taxonomy" id="1229783"/>
    <lineage>
        <taxon>Bacteria</taxon>
        <taxon>Bacillati</taxon>
        <taxon>Bacillota</taxon>
        <taxon>Bacilli</taxon>
        <taxon>Bacillales</taxon>
        <taxon>Staphylococcaceae</taxon>
        <taxon>Staphylococcus</taxon>
    </lineage>
</organism>
<feature type="domain" description="Calcineurin-like phosphoesterase" evidence="1">
    <location>
        <begin position="5"/>
        <end position="155"/>
    </location>
</feature>
<dbReference type="RefSeq" id="WP_009382377.1">
    <property type="nucleotide sequence ID" value="NZ_AMSQ01000003.1"/>
</dbReference>
<keyword evidence="3" id="KW-1185">Reference proteome</keyword>
<protein>
    <submittedName>
        <fullName evidence="2">Putative serine/threonine protein phosphatase</fullName>
    </submittedName>
</protein>
<dbReference type="Proteomes" id="UP000009885">
    <property type="component" value="Unassembled WGS sequence"/>
</dbReference>
<dbReference type="Pfam" id="PF00149">
    <property type="entry name" value="Metallophos"/>
    <property type="match status" value="1"/>
</dbReference>